<sequence>MTINEPELNAAVNEVLTNQLNDGNPPETKQTLDRLIASGHSEESARQMIAEVLLLEIRAVMASGKPYDNDRYTGALAELS</sequence>
<keyword evidence="2" id="KW-1185">Reference proteome</keyword>
<name>A0ABS8NFE7_9BACT</name>
<evidence type="ECO:0000313" key="1">
    <source>
        <dbReference type="EMBL" id="MCC9642267.1"/>
    </source>
</evidence>
<organism evidence="1 2">
    <name type="scientific">Rhodopirellula halodulae</name>
    <dbReference type="NCBI Taxonomy" id="2894198"/>
    <lineage>
        <taxon>Bacteria</taxon>
        <taxon>Pseudomonadati</taxon>
        <taxon>Planctomycetota</taxon>
        <taxon>Planctomycetia</taxon>
        <taxon>Pirellulales</taxon>
        <taxon>Pirellulaceae</taxon>
        <taxon>Rhodopirellula</taxon>
    </lineage>
</organism>
<dbReference type="Proteomes" id="UP001430306">
    <property type="component" value="Unassembled WGS sequence"/>
</dbReference>
<dbReference type="EMBL" id="JAJKFW010000020">
    <property type="protein sequence ID" value="MCC9642267.1"/>
    <property type="molecule type" value="Genomic_DNA"/>
</dbReference>
<accession>A0ABS8NFE7</accession>
<evidence type="ECO:0000313" key="2">
    <source>
        <dbReference type="Proteomes" id="UP001430306"/>
    </source>
</evidence>
<dbReference type="RefSeq" id="WP_230273065.1">
    <property type="nucleotide sequence ID" value="NZ_JAJKFW010000020.1"/>
</dbReference>
<protein>
    <submittedName>
        <fullName evidence="1">Uncharacterized protein</fullName>
    </submittedName>
</protein>
<gene>
    <name evidence="1" type="ORF">LOC71_08270</name>
</gene>
<comment type="caution">
    <text evidence="1">The sequence shown here is derived from an EMBL/GenBank/DDBJ whole genome shotgun (WGS) entry which is preliminary data.</text>
</comment>
<reference evidence="1" key="1">
    <citation type="submission" date="2021-11" db="EMBL/GenBank/DDBJ databases">
        <title>Genome sequence.</title>
        <authorList>
            <person name="Sun Q."/>
        </authorList>
    </citation>
    <scope>NUCLEOTIDE SEQUENCE</scope>
    <source>
        <strain evidence="1">JC740</strain>
    </source>
</reference>
<proteinExistence type="predicted"/>